<dbReference type="OrthoDB" id="2424604at2759"/>
<reference evidence="1 2" key="1">
    <citation type="submission" date="2018-06" db="EMBL/GenBank/DDBJ databases">
        <title>Comparative genomics reveals the genomic features of Rhizophagus irregularis, R. cerebriforme, R. diaphanum and Gigaspora rosea, and their symbiotic lifestyle signature.</title>
        <authorList>
            <person name="Morin E."/>
            <person name="San Clemente H."/>
            <person name="Chen E.C.H."/>
            <person name="De La Providencia I."/>
            <person name="Hainaut M."/>
            <person name="Kuo A."/>
            <person name="Kohler A."/>
            <person name="Murat C."/>
            <person name="Tang N."/>
            <person name="Roy S."/>
            <person name="Loubradou J."/>
            <person name="Henrissat B."/>
            <person name="Grigoriev I.V."/>
            <person name="Corradi N."/>
            <person name="Roux C."/>
            <person name="Martin F.M."/>
        </authorList>
    </citation>
    <scope>NUCLEOTIDE SEQUENCE [LARGE SCALE GENOMIC DNA]</scope>
    <source>
        <strain evidence="1 2">DAOM 227022</strain>
    </source>
</reference>
<accession>A0A397S4K9</accession>
<comment type="caution">
    <text evidence="1">The sequence shown here is derived from an EMBL/GenBank/DDBJ whole genome shotgun (WGS) entry which is preliminary data.</text>
</comment>
<gene>
    <name evidence="1" type="ORF">C1645_840200</name>
</gene>
<dbReference type="AlphaFoldDB" id="A0A397S4K9"/>
<evidence type="ECO:0000313" key="2">
    <source>
        <dbReference type="Proteomes" id="UP000265703"/>
    </source>
</evidence>
<protein>
    <submittedName>
        <fullName evidence="1">Uncharacterized protein</fullName>
    </submittedName>
</protein>
<organism evidence="1 2">
    <name type="scientific">Glomus cerebriforme</name>
    <dbReference type="NCBI Taxonomy" id="658196"/>
    <lineage>
        <taxon>Eukaryota</taxon>
        <taxon>Fungi</taxon>
        <taxon>Fungi incertae sedis</taxon>
        <taxon>Mucoromycota</taxon>
        <taxon>Glomeromycotina</taxon>
        <taxon>Glomeromycetes</taxon>
        <taxon>Glomerales</taxon>
        <taxon>Glomeraceae</taxon>
        <taxon>Glomus</taxon>
    </lineage>
</organism>
<dbReference type="EMBL" id="QKYT01001198">
    <property type="protein sequence ID" value="RIA79656.1"/>
    <property type="molecule type" value="Genomic_DNA"/>
</dbReference>
<dbReference type="Proteomes" id="UP000265703">
    <property type="component" value="Unassembled WGS sequence"/>
</dbReference>
<proteinExistence type="predicted"/>
<sequence length="95" mass="10718">MHAIKRYVKIGYDLTEGKNIEIVLQDLSGTLSWPITGQFAGCIHAHSLPHIGEWIDFSSVQITNLCNIIYRSSPIVLKPTESHTSWIMLIPSKKK</sequence>
<keyword evidence="2" id="KW-1185">Reference proteome</keyword>
<name>A0A397S4K9_9GLOM</name>
<evidence type="ECO:0000313" key="1">
    <source>
        <dbReference type="EMBL" id="RIA79656.1"/>
    </source>
</evidence>